<dbReference type="Gene3D" id="3.30.390.30">
    <property type="match status" value="1"/>
</dbReference>
<protein>
    <submittedName>
        <fullName evidence="7">Rubredoxin reductase</fullName>
    </submittedName>
</protein>
<reference evidence="7 8" key="1">
    <citation type="submission" date="2018-03" db="EMBL/GenBank/DDBJ databases">
        <title>Characteristics and genome of n-alkane degrading marine bacteria Gordonia iterans isolated from crude oil contaminated in Tae-an, South Korea.</title>
        <authorList>
            <person name="Lee S.-S."/>
            <person name="Kim H."/>
        </authorList>
    </citation>
    <scope>NUCLEOTIDE SEQUENCE [LARGE SCALE GENOMIC DNA]</scope>
    <source>
        <strain evidence="7 8">Co17</strain>
    </source>
</reference>
<evidence type="ECO:0000256" key="1">
    <source>
        <dbReference type="ARBA" id="ARBA00001974"/>
    </source>
</evidence>
<evidence type="ECO:0000256" key="2">
    <source>
        <dbReference type="ARBA" id="ARBA00022630"/>
    </source>
</evidence>
<keyword evidence="3" id="KW-0274">FAD</keyword>
<evidence type="ECO:0000256" key="4">
    <source>
        <dbReference type="ARBA" id="ARBA00023002"/>
    </source>
</evidence>
<keyword evidence="8" id="KW-1185">Reference proteome</keyword>
<dbReference type="AlphaFoldDB" id="A0A2S0KBE1"/>
<name>A0A2S0KBE1_9ACTN</name>
<dbReference type="InterPro" id="IPR028202">
    <property type="entry name" value="Reductase_C"/>
</dbReference>
<dbReference type="SUPFAM" id="SSF55424">
    <property type="entry name" value="FAD/NAD-linked reductases, dimerisation (C-terminal) domain"/>
    <property type="match status" value="1"/>
</dbReference>
<keyword evidence="2" id="KW-0285">Flavoprotein</keyword>
<dbReference type="GO" id="GO:0005737">
    <property type="term" value="C:cytoplasm"/>
    <property type="evidence" value="ECO:0007669"/>
    <property type="project" value="TreeGrafter"/>
</dbReference>
<gene>
    <name evidence="7" type="ORF">C6V83_00710</name>
</gene>
<evidence type="ECO:0000313" key="7">
    <source>
        <dbReference type="EMBL" id="AVL99024.1"/>
    </source>
</evidence>
<dbReference type="PRINTS" id="PR00411">
    <property type="entry name" value="PNDRDTASEI"/>
</dbReference>
<keyword evidence="4" id="KW-0560">Oxidoreductase</keyword>
<dbReference type="InterPro" id="IPR050446">
    <property type="entry name" value="FAD-oxidoreductase/Apoptosis"/>
</dbReference>
<organism evidence="7 8">
    <name type="scientific">Gordonia iterans</name>
    <dbReference type="NCBI Taxonomy" id="1004901"/>
    <lineage>
        <taxon>Bacteria</taxon>
        <taxon>Bacillati</taxon>
        <taxon>Actinomycetota</taxon>
        <taxon>Actinomycetes</taxon>
        <taxon>Mycobacteriales</taxon>
        <taxon>Gordoniaceae</taxon>
        <taxon>Gordonia</taxon>
    </lineage>
</organism>
<dbReference type="Pfam" id="PF14759">
    <property type="entry name" value="Reductase_C"/>
    <property type="match status" value="1"/>
</dbReference>
<dbReference type="Proteomes" id="UP000239814">
    <property type="component" value="Chromosome"/>
</dbReference>
<dbReference type="PANTHER" id="PTHR43557:SF2">
    <property type="entry name" value="RIESKE DOMAIN-CONTAINING PROTEIN-RELATED"/>
    <property type="match status" value="1"/>
</dbReference>
<dbReference type="RefSeq" id="WP_105940773.1">
    <property type="nucleotide sequence ID" value="NZ_CP027433.1"/>
</dbReference>
<dbReference type="Pfam" id="PF07992">
    <property type="entry name" value="Pyr_redox_2"/>
    <property type="match status" value="1"/>
</dbReference>
<evidence type="ECO:0000259" key="6">
    <source>
        <dbReference type="Pfam" id="PF14759"/>
    </source>
</evidence>
<dbReference type="PRINTS" id="PR00368">
    <property type="entry name" value="FADPNR"/>
</dbReference>
<evidence type="ECO:0000313" key="8">
    <source>
        <dbReference type="Proteomes" id="UP000239814"/>
    </source>
</evidence>
<evidence type="ECO:0000256" key="3">
    <source>
        <dbReference type="ARBA" id="ARBA00022827"/>
    </source>
</evidence>
<dbReference type="OrthoDB" id="3568330at2"/>
<dbReference type="PANTHER" id="PTHR43557">
    <property type="entry name" value="APOPTOSIS-INDUCING FACTOR 1"/>
    <property type="match status" value="1"/>
</dbReference>
<feature type="domain" description="Reductase C-terminal" evidence="6">
    <location>
        <begin position="329"/>
        <end position="391"/>
    </location>
</feature>
<dbReference type="GO" id="GO:0016651">
    <property type="term" value="F:oxidoreductase activity, acting on NAD(P)H"/>
    <property type="evidence" value="ECO:0007669"/>
    <property type="project" value="TreeGrafter"/>
</dbReference>
<dbReference type="EMBL" id="CP027433">
    <property type="protein sequence ID" value="AVL99024.1"/>
    <property type="molecule type" value="Genomic_DNA"/>
</dbReference>
<dbReference type="SUPFAM" id="SSF51905">
    <property type="entry name" value="FAD/NAD(P)-binding domain"/>
    <property type="match status" value="2"/>
</dbReference>
<evidence type="ECO:0000259" key="5">
    <source>
        <dbReference type="Pfam" id="PF07992"/>
    </source>
</evidence>
<comment type="cofactor">
    <cofactor evidence="1">
        <name>FAD</name>
        <dbReference type="ChEBI" id="CHEBI:57692"/>
    </cofactor>
</comment>
<dbReference type="InterPro" id="IPR016156">
    <property type="entry name" value="FAD/NAD-linked_Rdtase_dimer_sf"/>
</dbReference>
<sequence>MNDDEQRAPGAGIVVVGSGIAGATAAQTLRAEGFTGPVTLVGAEARLPYRRTALSKDLLAADLSPGRITLKPAEFWAERDIEVIGGAAVRDIDAAGASILLDDGTELGYRALILATGARPIRPSWLDDDVFALRTVADAERIRSAITDSGSLVVIGGGLIGLELAASAAGAGLAVTVLESADRVMNRVVPAEVSEHLAQLHRSHGVDLRLGARVVGASSNRVECLDGTVVEGTVVAAVGAAPNVTLAEAAGASIGSGGGIVVDGALRTTVERIYAAGDAAAVPDPVSGDPMRGEHWFGALDQGAAVAHSVLADLVGEPAPVFAEVPRAWTVQYGVNMQMVGRPDLDGEVAVDGDPVNEATVTVTRDGRLVGAVTLGRAAAARALRARLADNAGAPV</sequence>
<dbReference type="InterPro" id="IPR036188">
    <property type="entry name" value="FAD/NAD-bd_sf"/>
</dbReference>
<proteinExistence type="predicted"/>
<dbReference type="Gene3D" id="3.50.50.60">
    <property type="entry name" value="FAD/NAD(P)-binding domain"/>
    <property type="match status" value="2"/>
</dbReference>
<dbReference type="KEGG" id="git:C6V83_00710"/>
<dbReference type="InterPro" id="IPR023753">
    <property type="entry name" value="FAD/NAD-binding_dom"/>
</dbReference>
<accession>A0A2S0KBE1</accession>
<feature type="domain" description="FAD/NAD(P)-binding" evidence="5">
    <location>
        <begin position="13"/>
        <end position="302"/>
    </location>
</feature>